<keyword evidence="2" id="KW-1185">Reference proteome</keyword>
<dbReference type="EMBL" id="JAOQIO010000088">
    <property type="protein sequence ID" value="MCU6794871.1"/>
    <property type="molecule type" value="Genomic_DNA"/>
</dbReference>
<reference evidence="1 2" key="1">
    <citation type="submission" date="2022-09" db="EMBL/GenBank/DDBJ databases">
        <authorList>
            <person name="Han X.L."/>
            <person name="Wang Q."/>
            <person name="Lu T."/>
        </authorList>
    </citation>
    <scope>NUCLEOTIDE SEQUENCE [LARGE SCALE GENOMIC DNA]</scope>
    <source>
        <strain evidence="1 2">WQ 127069</strain>
    </source>
</reference>
<proteinExistence type="predicted"/>
<dbReference type="Proteomes" id="UP001652445">
    <property type="component" value="Unassembled WGS sequence"/>
</dbReference>
<gene>
    <name evidence="1" type="ORF">OB236_22445</name>
</gene>
<name>A0ABT2UL81_9BACL</name>
<evidence type="ECO:0000313" key="1">
    <source>
        <dbReference type="EMBL" id="MCU6794871.1"/>
    </source>
</evidence>
<evidence type="ECO:0000313" key="2">
    <source>
        <dbReference type="Proteomes" id="UP001652445"/>
    </source>
</evidence>
<dbReference type="InterPro" id="IPR019700">
    <property type="entry name" value="Sigma-G_inhibitor_Gin"/>
</dbReference>
<accession>A0ABT2UL81</accession>
<comment type="caution">
    <text evidence="1">The sequence shown here is derived from an EMBL/GenBank/DDBJ whole genome shotgun (WGS) entry which is preliminary data.</text>
</comment>
<protein>
    <submittedName>
        <fullName evidence="1">Sigma factor G inhibitor Gin</fullName>
    </submittedName>
</protein>
<dbReference type="Pfam" id="PF10764">
    <property type="entry name" value="Gin"/>
    <property type="match status" value="1"/>
</dbReference>
<dbReference type="RefSeq" id="WP_076237253.1">
    <property type="nucleotide sequence ID" value="NZ_JAOQIO010000088.1"/>
</dbReference>
<organism evidence="1 2">
    <name type="scientific">Paenibacillus baimaensis</name>
    <dbReference type="NCBI Taxonomy" id="2982185"/>
    <lineage>
        <taxon>Bacteria</taxon>
        <taxon>Bacillati</taxon>
        <taxon>Bacillota</taxon>
        <taxon>Bacilli</taxon>
        <taxon>Bacillales</taxon>
        <taxon>Paenibacillaceae</taxon>
        <taxon>Paenibacillus</taxon>
    </lineage>
</organism>
<sequence length="66" mass="7747">MGKVIKELEEAQGCIICGQTKEHGIMIISEFICEDCEHEMVQTDVMDAKYPFFIRQMKRIFYKKNA</sequence>